<gene>
    <name evidence="1" type="ORF">WN50_01635</name>
</gene>
<dbReference type="EMBL" id="LATL02000252">
    <property type="protein sequence ID" value="KKD39759.1"/>
    <property type="molecule type" value="Genomic_DNA"/>
</dbReference>
<proteinExistence type="predicted"/>
<keyword evidence="1" id="KW-0689">Ribosomal protein</keyword>
<dbReference type="PANTHER" id="PTHR38471:SF2">
    <property type="entry name" value="FOUR HELIX BUNDLE PROTEIN"/>
    <property type="match status" value="1"/>
</dbReference>
<keyword evidence="1" id="KW-0687">Ribonucleoprotein</keyword>
<dbReference type="InterPro" id="IPR036583">
    <property type="entry name" value="23S_rRNA_IVS_sf"/>
</dbReference>
<dbReference type="OrthoDB" id="160990at2"/>
<dbReference type="NCBIfam" id="TIGR02436">
    <property type="entry name" value="four helix bundle protein"/>
    <property type="match status" value="1"/>
</dbReference>
<organism evidence="1 2">
    <name type="scientific">Limnoraphis robusta CS-951</name>
    <dbReference type="NCBI Taxonomy" id="1637645"/>
    <lineage>
        <taxon>Bacteria</taxon>
        <taxon>Bacillati</taxon>
        <taxon>Cyanobacteriota</taxon>
        <taxon>Cyanophyceae</taxon>
        <taxon>Oscillatoriophycideae</taxon>
        <taxon>Oscillatoriales</taxon>
        <taxon>Sirenicapillariaceae</taxon>
        <taxon>Limnoraphis</taxon>
    </lineage>
</organism>
<dbReference type="SUPFAM" id="SSF158446">
    <property type="entry name" value="IVS-encoded protein-like"/>
    <property type="match status" value="1"/>
</dbReference>
<evidence type="ECO:0000313" key="1">
    <source>
        <dbReference type="EMBL" id="KKD39759.1"/>
    </source>
</evidence>
<dbReference type="GO" id="GO:0005840">
    <property type="term" value="C:ribosome"/>
    <property type="evidence" value="ECO:0007669"/>
    <property type="project" value="UniProtKB-KW"/>
</dbReference>
<evidence type="ECO:0000313" key="2">
    <source>
        <dbReference type="Proteomes" id="UP000033607"/>
    </source>
</evidence>
<dbReference type="Proteomes" id="UP000033607">
    <property type="component" value="Unassembled WGS sequence"/>
</dbReference>
<dbReference type="AlphaFoldDB" id="A0A0F5YLH3"/>
<reference evidence="1 2" key="1">
    <citation type="submission" date="2015-06" db="EMBL/GenBank/DDBJ databases">
        <title>Draft genome assembly of filamentous brackish cyanobacterium Limnoraphis robusta strain CS-951.</title>
        <authorList>
            <person name="Willis A."/>
            <person name="Parks M."/>
            <person name="Burford M.A."/>
        </authorList>
    </citation>
    <scope>NUCLEOTIDE SEQUENCE [LARGE SCALE GENOMIC DNA]</scope>
    <source>
        <strain evidence="1 2">CS-951</strain>
    </source>
</reference>
<dbReference type="CDD" id="cd16377">
    <property type="entry name" value="23S_rRNA_IVP_like"/>
    <property type="match status" value="1"/>
</dbReference>
<sequence length="106" mass="11841">MVVQIYKLSAHFSSTEIYRLTAQITRSAASVPANIAEGHAREIGKDYAHFLAIAKGSLMKTETFLMLAIRLSYLSANQTHETLSLITEISKMLTTLQNRILQSKNQ</sequence>
<dbReference type="Gene3D" id="1.20.1440.60">
    <property type="entry name" value="23S rRNA-intervening sequence"/>
    <property type="match status" value="1"/>
</dbReference>
<name>A0A0F5YLH3_9CYAN</name>
<protein>
    <submittedName>
        <fullName evidence="1">S23 ribosomal protein</fullName>
    </submittedName>
</protein>
<dbReference type="PATRIC" id="fig|1637645.4.peg.4960"/>
<dbReference type="PANTHER" id="PTHR38471">
    <property type="entry name" value="FOUR HELIX BUNDLE PROTEIN"/>
    <property type="match status" value="1"/>
</dbReference>
<dbReference type="InterPro" id="IPR012657">
    <property type="entry name" value="23S_rRNA-intervening_sequence"/>
</dbReference>
<accession>A0A0F5YLH3</accession>
<dbReference type="Pfam" id="PF05635">
    <property type="entry name" value="23S_rRNA_IVP"/>
    <property type="match status" value="1"/>
</dbReference>
<comment type="caution">
    <text evidence="1">The sequence shown here is derived from an EMBL/GenBank/DDBJ whole genome shotgun (WGS) entry which is preliminary data.</text>
</comment>